<gene>
    <name evidence="2" type="ORF">LWI29_014359</name>
</gene>
<organism evidence="2 3">
    <name type="scientific">Acer saccharum</name>
    <name type="common">Sugar maple</name>
    <dbReference type="NCBI Taxonomy" id="4024"/>
    <lineage>
        <taxon>Eukaryota</taxon>
        <taxon>Viridiplantae</taxon>
        <taxon>Streptophyta</taxon>
        <taxon>Embryophyta</taxon>
        <taxon>Tracheophyta</taxon>
        <taxon>Spermatophyta</taxon>
        <taxon>Magnoliopsida</taxon>
        <taxon>eudicotyledons</taxon>
        <taxon>Gunneridae</taxon>
        <taxon>Pentapetalae</taxon>
        <taxon>rosids</taxon>
        <taxon>malvids</taxon>
        <taxon>Sapindales</taxon>
        <taxon>Sapindaceae</taxon>
        <taxon>Hippocastanoideae</taxon>
        <taxon>Acereae</taxon>
        <taxon>Acer</taxon>
    </lineage>
</organism>
<dbReference type="NCBIfam" id="TIGR01640">
    <property type="entry name" value="F_box_assoc_1"/>
    <property type="match status" value="1"/>
</dbReference>
<accession>A0AA39TM89</accession>
<name>A0AA39TM89_ACESA</name>
<dbReference type="Proteomes" id="UP001168877">
    <property type="component" value="Unassembled WGS sequence"/>
</dbReference>
<dbReference type="InterPro" id="IPR006527">
    <property type="entry name" value="F-box-assoc_dom_typ1"/>
</dbReference>
<reference evidence="2" key="1">
    <citation type="journal article" date="2022" name="Plant J.">
        <title>Strategies of tolerance reflected in two North American maple genomes.</title>
        <authorList>
            <person name="McEvoy S.L."/>
            <person name="Sezen U.U."/>
            <person name="Trouern-Trend A."/>
            <person name="McMahon S.M."/>
            <person name="Schaberg P.G."/>
            <person name="Yang J."/>
            <person name="Wegrzyn J.L."/>
            <person name="Swenson N.G."/>
        </authorList>
    </citation>
    <scope>NUCLEOTIDE SEQUENCE</scope>
    <source>
        <strain evidence="2">NS2018</strain>
    </source>
</reference>
<dbReference type="InterPro" id="IPR050796">
    <property type="entry name" value="SCF_F-box_component"/>
</dbReference>
<feature type="domain" description="F-box" evidence="1">
    <location>
        <begin position="3"/>
        <end position="50"/>
    </location>
</feature>
<dbReference type="PROSITE" id="PS50181">
    <property type="entry name" value="FBOX"/>
    <property type="match status" value="1"/>
</dbReference>
<dbReference type="SMART" id="SM00256">
    <property type="entry name" value="FBOX"/>
    <property type="match status" value="1"/>
</dbReference>
<dbReference type="InterPro" id="IPR036047">
    <property type="entry name" value="F-box-like_dom_sf"/>
</dbReference>
<sequence>MEKSKQVHLPDLIILDILKKLPEKSLVRFKSVCKTWQSFINQLKYHNQKLIVSYSSNIQLIDLEASEIKAVRLDFPFETKNSFKVIGSCNGLLCIAIEKEGFVLWNPWIGAYKRIAVDSPFSVGDEKYRFGYDHSTNDYNIVRFPYRRDRPIASKMSVEIYSLKTNFWKKQSLPWVFISVSKSQPGGFSRMDLSIGAQITLTSLILRMIILF</sequence>
<evidence type="ECO:0000259" key="1">
    <source>
        <dbReference type="PROSITE" id="PS50181"/>
    </source>
</evidence>
<dbReference type="Pfam" id="PF07734">
    <property type="entry name" value="FBA_1"/>
    <property type="match status" value="1"/>
</dbReference>
<evidence type="ECO:0000313" key="3">
    <source>
        <dbReference type="Proteomes" id="UP001168877"/>
    </source>
</evidence>
<dbReference type="PANTHER" id="PTHR31672:SF13">
    <property type="entry name" value="F-BOX PROTEIN CPR30-LIKE"/>
    <property type="match status" value="1"/>
</dbReference>
<dbReference type="Gene3D" id="1.20.1280.50">
    <property type="match status" value="1"/>
</dbReference>
<proteinExistence type="predicted"/>
<dbReference type="AlphaFoldDB" id="A0AA39TM89"/>
<reference evidence="2" key="2">
    <citation type="submission" date="2023-06" db="EMBL/GenBank/DDBJ databases">
        <authorList>
            <person name="Swenson N.G."/>
            <person name="Wegrzyn J.L."/>
            <person name="Mcevoy S.L."/>
        </authorList>
    </citation>
    <scope>NUCLEOTIDE SEQUENCE</scope>
    <source>
        <strain evidence="2">NS2018</strain>
        <tissue evidence="2">Leaf</tissue>
    </source>
</reference>
<dbReference type="SUPFAM" id="SSF81383">
    <property type="entry name" value="F-box domain"/>
    <property type="match status" value="1"/>
</dbReference>
<dbReference type="Pfam" id="PF00646">
    <property type="entry name" value="F-box"/>
    <property type="match status" value="1"/>
</dbReference>
<evidence type="ECO:0000313" key="2">
    <source>
        <dbReference type="EMBL" id="KAK0607403.1"/>
    </source>
</evidence>
<dbReference type="InterPro" id="IPR017451">
    <property type="entry name" value="F-box-assoc_interact_dom"/>
</dbReference>
<keyword evidence="3" id="KW-1185">Reference proteome</keyword>
<comment type="caution">
    <text evidence="2">The sequence shown here is derived from an EMBL/GenBank/DDBJ whole genome shotgun (WGS) entry which is preliminary data.</text>
</comment>
<dbReference type="EMBL" id="JAUESC010000001">
    <property type="protein sequence ID" value="KAK0607403.1"/>
    <property type="molecule type" value="Genomic_DNA"/>
</dbReference>
<dbReference type="InterPro" id="IPR001810">
    <property type="entry name" value="F-box_dom"/>
</dbReference>
<protein>
    <recommendedName>
        <fullName evidence="1">F-box domain-containing protein</fullName>
    </recommendedName>
</protein>
<dbReference type="PANTHER" id="PTHR31672">
    <property type="entry name" value="BNACNNG10540D PROTEIN"/>
    <property type="match status" value="1"/>
</dbReference>